<name>A0A6J4G9S9_9FLAO</name>
<dbReference type="InterPro" id="IPR037923">
    <property type="entry name" value="HTH-like"/>
</dbReference>
<dbReference type="PANTHER" id="PTHR43280:SF2">
    <property type="entry name" value="HTH-TYPE TRANSCRIPTIONAL REGULATOR EXSA"/>
    <property type="match status" value="1"/>
</dbReference>
<evidence type="ECO:0000256" key="1">
    <source>
        <dbReference type="ARBA" id="ARBA00023015"/>
    </source>
</evidence>
<dbReference type="Proteomes" id="UP000479938">
    <property type="component" value="Unassembled WGS sequence"/>
</dbReference>
<feature type="domain" description="HTH araC/xylS-type" evidence="4">
    <location>
        <begin position="182"/>
        <end position="280"/>
    </location>
</feature>
<dbReference type="AlphaFoldDB" id="A0A6J4G9S9"/>
<dbReference type="SMART" id="SM00342">
    <property type="entry name" value="HTH_ARAC"/>
    <property type="match status" value="1"/>
</dbReference>
<dbReference type="Gene3D" id="1.10.10.60">
    <property type="entry name" value="Homeodomain-like"/>
    <property type="match status" value="1"/>
</dbReference>
<dbReference type="Pfam" id="PF12833">
    <property type="entry name" value="HTH_18"/>
    <property type="match status" value="1"/>
</dbReference>
<dbReference type="RefSeq" id="WP_173969600.1">
    <property type="nucleotide sequence ID" value="NZ_CADCSU010000047.1"/>
</dbReference>
<protein>
    <submittedName>
        <fullName evidence="5">HTH-type transcriptional activator RhaR</fullName>
    </submittedName>
</protein>
<keyword evidence="3" id="KW-0804">Transcription</keyword>
<keyword evidence="1" id="KW-0805">Transcription regulation</keyword>
<evidence type="ECO:0000313" key="6">
    <source>
        <dbReference type="Proteomes" id="UP000479938"/>
    </source>
</evidence>
<organism evidence="5 6">
    <name type="scientific">Flavobacterium bizetiae</name>
    <dbReference type="NCBI Taxonomy" id="2704140"/>
    <lineage>
        <taxon>Bacteria</taxon>
        <taxon>Pseudomonadati</taxon>
        <taxon>Bacteroidota</taxon>
        <taxon>Flavobacteriia</taxon>
        <taxon>Flavobacteriales</taxon>
        <taxon>Flavobacteriaceae</taxon>
        <taxon>Flavobacterium</taxon>
    </lineage>
</organism>
<dbReference type="PROSITE" id="PS01124">
    <property type="entry name" value="HTH_ARAC_FAMILY_2"/>
    <property type="match status" value="1"/>
</dbReference>
<gene>
    <name evidence="5" type="primary">rhaR_3</name>
    <name evidence="5" type="ORF">FLA105534_00859</name>
</gene>
<dbReference type="PANTHER" id="PTHR43280">
    <property type="entry name" value="ARAC-FAMILY TRANSCRIPTIONAL REGULATOR"/>
    <property type="match status" value="1"/>
</dbReference>
<dbReference type="InterPro" id="IPR018060">
    <property type="entry name" value="HTH_AraC"/>
</dbReference>
<keyword evidence="6" id="KW-1185">Reference proteome</keyword>
<proteinExistence type="predicted"/>
<evidence type="ECO:0000256" key="3">
    <source>
        <dbReference type="ARBA" id="ARBA00023163"/>
    </source>
</evidence>
<evidence type="ECO:0000259" key="4">
    <source>
        <dbReference type="PROSITE" id="PS01124"/>
    </source>
</evidence>
<evidence type="ECO:0000256" key="2">
    <source>
        <dbReference type="ARBA" id="ARBA00023125"/>
    </source>
</evidence>
<reference evidence="5 6" key="1">
    <citation type="submission" date="2020-02" db="EMBL/GenBank/DDBJ databases">
        <authorList>
            <person name="Criscuolo A."/>
        </authorList>
    </citation>
    <scope>NUCLEOTIDE SEQUENCE [LARGE SCALE GENOMIC DNA]</scope>
    <source>
        <strain evidence="5">CIP105534</strain>
    </source>
</reference>
<dbReference type="GO" id="GO:0043565">
    <property type="term" value="F:sequence-specific DNA binding"/>
    <property type="evidence" value="ECO:0007669"/>
    <property type="project" value="InterPro"/>
</dbReference>
<dbReference type="GO" id="GO:0003700">
    <property type="term" value="F:DNA-binding transcription factor activity"/>
    <property type="evidence" value="ECO:0007669"/>
    <property type="project" value="InterPro"/>
</dbReference>
<dbReference type="SUPFAM" id="SSF51215">
    <property type="entry name" value="Regulatory protein AraC"/>
    <property type="match status" value="1"/>
</dbReference>
<evidence type="ECO:0000313" key="5">
    <source>
        <dbReference type="EMBL" id="CAA9195858.1"/>
    </source>
</evidence>
<dbReference type="EMBL" id="CADCSU010000047">
    <property type="protein sequence ID" value="CAA9195858.1"/>
    <property type="molecule type" value="Genomic_DNA"/>
</dbReference>
<keyword evidence="2" id="KW-0238">DNA-binding</keyword>
<sequence length="283" mass="32068">MKIKSIPVNTLPSELSKGVIIGKASFDGSPNSEEVERAHRDGGYTFILQEKGITNIEIDFKKQKIKGPAVLFIHPNQVHRVISFEDAVIISWIIAIENIRPEFLKILEELTPVNVLSLNQDTLSILDETASVCIKLFARREEKMHASILKESCNTLIALVISQYLAASKTTDKYSRFEIITKAFKTELELHFETIKSPGAYADILNISTAYLNECVKTATGYSISYHIQQRVILEAKRLLYHSDKSIKEIATMLGYDDYSYFSRLFSKVVKTTPIAFRNKNLE</sequence>
<dbReference type="InterPro" id="IPR009057">
    <property type="entry name" value="Homeodomain-like_sf"/>
</dbReference>
<dbReference type="SUPFAM" id="SSF46689">
    <property type="entry name" value="Homeodomain-like"/>
    <property type="match status" value="1"/>
</dbReference>
<accession>A0A6J4G9S9</accession>